<dbReference type="Gene3D" id="1.50.10.10">
    <property type="match status" value="1"/>
</dbReference>
<dbReference type="InterPro" id="IPR012341">
    <property type="entry name" value="6hp_glycosidase-like_sf"/>
</dbReference>
<evidence type="ECO:0000259" key="1">
    <source>
        <dbReference type="Pfam" id="PF14498"/>
    </source>
</evidence>
<comment type="caution">
    <text evidence="4">The sequence shown here is derived from an EMBL/GenBank/DDBJ whole genome shotgun (WGS) entry which is preliminary data.</text>
</comment>
<keyword evidence="4" id="KW-0378">Hydrolase</keyword>
<keyword evidence="5" id="KW-1185">Reference proteome</keyword>
<protein>
    <submittedName>
        <fullName evidence="4">Glycoside hydrolase family 95 protein</fullName>
    </submittedName>
</protein>
<dbReference type="Pfam" id="PF21307">
    <property type="entry name" value="Glyco_hydro_95_C"/>
    <property type="match status" value="1"/>
</dbReference>
<dbReference type="Proteomes" id="UP000574276">
    <property type="component" value="Unassembled WGS sequence"/>
</dbReference>
<dbReference type="InterPro" id="IPR027414">
    <property type="entry name" value="GH95_N_dom"/>
</dbReference>
<name>A0A839K4A3_9FIRM</name>
<dbReference type="Pfam" id="PF22124">
    <property type="entry name" value="Glyco_hydro_95_cat"/>
    <property type="match status" value="1"/>
</dbReference>
<evidence type="ECO:0000259" key="2">
    <source>
        <dbReference type="Pfam" id="PF21307"/>
    </source>
</evidence>
<dbReference type="InterPro" id="IPR016518">
    <property type="entry name" value="Alpha-L-fucosidase"/>
</dbReference>
<dbReference type="PIRSF" id="PIRSF007663">
    <property type="entry name" value="UCP007663"/>
    <property type="match status" value="1"/>
</dbReference>
<dbReference type="Pfam" id="PF14498">
    <property type="entry name" value="Glyco_hyd_65N_2"/>
    <property type="match status" value="1"/>
</dbReference>
<dbReference type="EMBL" id="JACEGA010000001">
    <property type="protein sequence ID" value="MBB2183869.1"/>
    <property type="molecule type" value="Genomic_DNA"/>
</dbReference>
<dbReference type="InterPro" id="IPR049053">
    <property type="entry name" value="AFCA-like_C"/>
</dbReference>
<dbReference type="AlphaFoldDB" id="A0A839K4A3"/>
<accession>A0A839K4A3</accession>
<feature type="domain" description="Glycosyl hydrolase family 95 catalytic" evidence="3">
    <location>
        <begin position="255"/>
        <end position="658"/>
    </location>
</feature>
<organism evidence="4 5">
    <name type="scientific">Variimorphobacter saccharofermentans</name>
    <dbReference type="NCBI Taxonomy" id="2755051"/>
    <lineage>
        <taxon>Bacteria</taxon>
        <taxon>Bacillati</taxon>
        <taxon>Bacillota</taxon>
        <taxon>Clostridia</taxon>
        <taxon>Lachnospirales</taxon>
        <taxon>Lachnospiraceae</taxon>
        <taxon>Variimorphobacter</taxon>
    </lineage>
</organism>
<reference evidence="4 5" key="1">
    <citation type="submission" date="2020-07" db="EMBL/GenBank/DDBJ databases">
        <title>Characterization and genome sequencing of isolate MD1, a novel member within the family Lachnospiraceae.</title>
        <authorList>
            <person name="Rettenmaier R."/>
            <person name="Di Bello L."/>
            <person name="Zinser C."/>
            <person name="Scheitz K."/>
            <person name="Liebl W."/>
            <person name="Zverlov V."/>
        </authorList>
    </citation>
    <scope>NUCLEOTIDE SEQUENCE [LARGE SCALE GENOMIC DNA]</scope>
    <source>
        <strain evidence="4 5">MD1</strain>
    </source>
</reference>
<gene>
    <name evidence="4" type="ORF">H0486_13400</name>
</gene>
<dbReference type="SUPFAM" id="SSF48208">
    <property type="entry name" value="Six-hairpin glycosidases"/>
    <property type="match status" value="1"/>
</dbReference>
<evidence type="ECO:0000259" key="3">
    <source>
        <dbReference type="Pfam" id="PF22124"/>
    </source>
</evidence>
<proteinExistence type="predicted"/>
<dbReference type="PANTHER" id="PTHR31084:SF0">
    <property type="entry name" value="ALPHA-L-FUCOSIDASE 2"/>
    <property type="match status" value="1"/>
</dbReference>
<evidence type="ECO:0000313" key="5">
    <source>
        <dbReference type="Proteomes" id="UP000574276"/>
    </source>
</evidence>
<dbReference type="InterPro" id="IPR008928">
    <property type="entry name" value="6-hairpin_glycosidase_sf"/>
</dbReference>
<dbReference type="GO" id="GO:0005975">
    <property type="term" value="P:carbohydrate metabolic process"/>
    <property type="evidence" value="ECO:0007669"/>
    <property type="project" value="InterPro"/>
</dbReference>
<dbReference type="RefSeq" id="WP_228353487.1">
    <property type="nucleotide sequence ID" value="NZ_JACEGA010000001.1"/>
</dbReference>
<dbReference type="InterPro" id="IPR054363">
    <property type="entry name" value="GH95_cat"/>
</dbReference>
<dbReference type="PANTHER" id="PTHR31084">
    <property type="entry name" value="ALPHA-L-FUCOSIDASE 2"/>
    <property type="match status" value="1"/>
</dbReference>
<dbReference type="GO" id="GO:0004560">
    <property type="term" value="F:alpha-L-fucosidase activity"/>
    <property type="evidence" value="ECO:0007669"/>
    <property type="project" value="InterPro"/>
</dbReference>
<evidence type="ECO:0000313" key="4">
    <source>
        <dbReference type="EMBL" id="MBB2183869.1"/>
    </source>
</evidence>
<dbReference type="FunFam" id="1.50.10.10:FF:000028">
    <property type="entry name" value="Alpha-L-fucosidase 2"/>
    <property type="match status" value="1"/>
</dbReference>
<feature type="domain" description="Alpha fucosidase A-like C-terminal" evidence="2">
    <location>
        <begin position="660"/>
        <end position="721"/>
    </location>
</feature>
<sequence length="737" mass="83993">MKRLWYRQPAKSWNEALPLGNGRLGAMVYGTAEQEHLQLNEDSVWYGKYVDRVNPDAKQNLDKVRKLIFDGKIPEAEELLLKAFAGTPNGMRGYQTLGDMRIQMNGLQGVEEYTRELSLDEAIHVVRFKDNNGCWYVRETMISEPDQVLIMHIEAEKQGMLNLDITLDRDMFFDELWAENNDTIAYQGSLGEGGFRFAAMCSAVATEGTVSTLGEHLLISNTKEATILLTAATTFRYNDILAICRDYLEKSKKKSYYELKRRHIKDYKSFYDRVELQLDYDTSLDELTTEERLKRISEEQEDNGLLATYFQYGRYLLISSSRQGTLPANLQGIWNQDMKAAWGSKFTININAEMNYWPAEITNLSELHEPLFYLLKKVYKTGKNTAEKMYNCRGFVAHHNTDIHGDSAPQDLWIPGSFWVMGGAWLCTHIWEHYLFIRDLDFLEEYYDILKEAVVFFEDFLVQHGDYLVTCPSVSPENTYILPDGTKGCVCAGAAMDSQILHDLFTIYCNAANVLDVDHDYVDVVEKMKQKLPPIKVGKHGQIMEWLEDYDEEEPGHRHISHLYALYPSSQITMDGNKALSEAAKKTLERRLAHGGGHTGWSLAWIINLYARLWDSENAKKSLIRLLSQSTLPNMLDNHPPFQIDGNFGGTAAIAEMLVQSNNGRVILAPALPKSWISGKVSGLCLRNGAEISLQWMNGNLTSATITARHDYNSKIYYGDKVWEVSLKKGETIVLIP</sequence>
<feature type="domain" description="Glycosyl hydrolase family 95 N-terminal" evidence="1">
    <location>
        <begin position="4"/>
        <end position="236"/>
    </location>
</feature>